<dbReference type="PANTHER" id="PTHR46825:SF15">
    <property type="entry name" value="BETA-LACTAMASE-RELATED DOMAIN-CONTAINING PROTEIN"/>
    <property type="match status" value="1"/>
</dbReference>
<keyword evidence="3" id="KW-0378">Hydrolase</keyword>
<evidence type="ECO:0000313" key="3">
    <source>
        <dbReference type="EMBL" id="WWM71655.1"/>
    </source>
</evidence>
<dbReference type="Gene3D" id="3.40.710.10">
    <property type="entry name" value="DD-peptidase/beta-lactamase superfamily"/>
    <property type="match status" value="1"/>
</dbReference>
<organism evidence="3 4">
    <name type="scientific">Sphingomonas kaistensis</name>
    <dbReference type="NCBI Taxonomy" id="298708"/>
    <lineage>
        <taxon>Bacteria</taxon>
        <taxon>Pseudomonadati</taxon>
        <taxon>Pseudomonadota</taxon>
        <taxon>Alphaproteobacteria</taxon>
        <taxon>Sphingomonadales</taxon>
        <taxon>Sphingomonadaceae</taxon>
        <taxon>Sphingomonas</taxon>
    </lineage>
</organism>
<dbReference type="InterPro" id="IPR050491">
    <property type="entry name" value="AmpC-like"/>
</dbReference>
<dbReference type="EC" id="3.1.1.103" evidence="3"/>
<evidence type="ECO:0000256" key="1">
    <source>
        <dbReference type="SAM" id="MobiDB-lite"/>
    </source>
</evidence>
<dbReference type="InterPro" id="IPR012338">
    <property type="entry name" value="Beta-lactam/transpept-like"/>
</dbReference>
<name>A0ABZ2G6M5_9SPHN</name>
<dbReference type="SUPFAM" id="SSF56601">
    <property type="entry name" value="beta-lactamase/transpeptidase-like"/>
    <property type="match status" value="1"/>
</dbReference>
<accession>A0ABZ2G6M5</accession>
<evidence type="ECO:0000259" key="2">
    <source>
        <dbReference type="Pfam" id="PF00144"/>
    </source>
</evidence>
<dbReference type="Pfam" id="PF00144">
    <property type="entry name" value="Beta-lactamase"/>
    <property type="match status" value="1"/>
</dbReference>
<dbReference type="GO" id="GO:0016787">
    <property type="term" value="F:hydrolase activity"/>
    <property type="evidence" value="ECO:0007669"/>
    <property type="project" value="UniProtKB-KW"/>
</dbReference>
<reference evidence="3 4" key="1">
    <citation type="submission" date="2024-02" db="EMBL/GenBank/DDBJ databases">
        <title>Full genome sequence of Sphingomonas kaistensis.</title>
        <authorList>
            <person name="Poletto B.L."/>
            <person name="Silva G."/>
            <person name="Galante D."/>
            <person name="Campos K.R."/>
            <person name="Santos M.B.N."/>
            <person name="Sacchi C.T."/>
        </authorList>
    </citation>
    <scope>NUCLEOTIDE SEQUENCE [LARGE SCALE GENOMIC DNA]</scope>
    <source>
        <strain evidence="3 4">MA4R</strain>
    </source>
</reference>
<proteinExistence type="predicted"/>
<gene>
    <name evidence="3" type="ORF">V6R86_13490</name>
</gene>
<evidence type="ECO:0000313" key="4">
    <source>
        <dbReference type="Proteomes" id="UP001382935"/>
    </source>
</evidence>
<dbReference type="EMBL" id="CP145607">
    <property type="protein sequence ID" value="WWM71655.1"/>
    <property type="molecule type" value="Genomic_DNA"/>
</dbReference>
<sequence length="418" mass="45263">MGAAIASIRVVEPVGTAESKAAQVRAASLQLAKVQPAARQRVDYARLDARLKRLAEKPTVVGLAVGVVENGRITFLSGYGETLEGSGEKVTPDTVFRWASVSKGVAGTMVAKLAEQGKIRLDAPVVNYAPGLKLPGGNEYRASVTDVLSHRLGLYRNALDNKLEEGQSPQILRAQLASLNAICPPDTCWSYQNIAFDAASDMVARATGIPYQEAVRQQLFGPLGMTSASLTREGLVSARSWARPHTVGRRPLEVLEPYYRVPAAGGVNSNIKDMSLWMIAQMGGMPAVLDQKLLDTIHAPLVKTPGERQRLRKFLERIGEAQYGLGWRSYDYAGRRIVGHRGGVNGYRSLILFDPAMKSGVVALWNSNTSQPGGLEFEVMDMLHGLPFRDWMEIDKAGGPVPEPASEDTASVGNGDRR</sequence>
<dbReference type="RefSeq" id="WP_338505206.1">
    <property type="nucleotide sequence ID" value="NZ_CP145607.1"/>
</dbReference>
<dbReference type="InterPro" id="IPR001466">
    <property type="entry name" value="Beta-lactam-related"/>
</dbReference>
<protein>
    <submittedName>
        <fullName evidence="3">Serine hydrolase domain-containing protein</fullName>
        <ecNumber evidence="3">3.1.1.103</ecNumber>
    </submittedName>
</protein>
<dbReference type="Proteomes" id="UP001382935">
    <property type="component" value="Chromosome"/>
</dbReference>
<dbReference type="PANTHER" id="PTHR46825">
    <property type="entry name" value="D-ALANYL-D-ALANINE-CARBOXYPEPTIDASE/ENDOPEPTIDASE AMPH"/>
    <property type="match status" value="1"/>
</dbReference>
<feature type="domain" description="Beta-lactamase-related" evidence="2">
    <location>
        <begin position="48"/>
        <end position="371"/>
    </location>
</feature>
<feature type="region of interest" description="Disordered" evidence="1">
    <location>
        <begin position="397"/>
        <end position="418"/>
    </location>
</feature>
<keyword evidence="4" id="KW-1185">Reference proteome</keyword>